<sequence>MSELLAERAAWTIAELAREFGVTTRAIRFYEAEGMIAPERQGQHRLYHPRDRVRLKLILRGKRLGFTLAEIREIIDLYDREPGEAGQLDHFLEKIAERRAELEQKRRDIALTLDELAEVEGNCRRRLRELGRTDGR</sequence>
<feature type="coiled-coil region" evidence="2">
    <location>
        <begin position="88"/>
        <end position="122"/>
    </location>
</feature>
<evidence type="ECO:0000256" key="1">
    <source>
        <dbReference type="ARBA" id="ARBA00023125"/>
    </source>
</evidence>
<gene>
    <name evidence="4" type="ORF">KAJ83_11330</name>
</gene>
<dbReference type="RefSeq" id="WP_210682198.1">
    <property type="nucleotide sequence ID" value="NZ_JAGMWN010000005.1"/>
</dbReference>
<dbReference type="CDD" id="cd04776">
    <property type="entry name" value="HTH_GnyR"/>
    <property type="match status" value="1"/>
</dbReference>
<dbReference type="GO" id="GO:0003700">
    <property type="term" value="F:DNA-binding transcription factor activity"/>
    <property type="evidence" value="ECO:0007669"/>
    <property type="project" value="InterPro"/>
</dbReference>
<proteinExistence type="predicted"/>
<dbReference type="SMART" id="SM00422">
    <property type="entry name" value="HTH_MERR"/>
    <property type="match status" value="1"/>
</dbReference>
<name>A0A8J7S6E3_9PROT</name>
<protein>
    <submittedName>
        <fullName evidence="4">MerR family DNA-binding transcriptional regulator</fullName>
    </submittedName>
</protein>
<dbReference type="Proteomes" id="UP000672602">
    <property type="component" value="Unassembled WGS sequence"/>
</dbReference>
<keyword evidence="2" id="KW-0175">Coiled coil</keyword>
<dbReference type="InterPro" id="IPR000551">
    <property type="entry name" value="MerR-type_HTH_dom"/>
</dbReference>
<accession>A0A8J7S6E3</accession>
<feature type="domain" description="HTH merR-type" evidence="3">
    <location>
        <begin position="10"/>
        <end position="77"/>
    </location>
</feature>
<evidence type="ECO:0000259" key="3">
    <source>
        <dbReference type="PROSITE" id="PS50937"/>
    </source>
</evidence>
<dbReference type="InterPro" id="IPR047057">
    <property type="entry name" value="MerR_fam"/>
</dbReference>
<comment type="caution">
    <text evidence="4">The sequence shown here is derived from an EMBL/GenBank/DDBJ whole genome shotgun (WGS) entry which is preliminary data.</text>
</comment>
<dbReference type="Pfam" id="PF13411">
    <property type="entry name" value="MerR_1"/>
    <property type="match status" value="1"/>
</dbReference>
<evidence type="ECO:0000256" key="2">
    <source>
        <dbReference type="SAM" id="Coils"/>
    </source>
</evidence>
<keyword evidence="5" id="KW-1185">Reference proteome</keyword>
<dbReference type="GO" id="GO:0003677">
    <property type="term" value="F:DNA binding"/>
    <property type="evidence" value="ECO:0007669"/>
    <property type="project" value="UniProtKB-KW"/>
</dbReference>
<dbReference type="PROSITE" id="PS50937">
    <property type="entry name" value="HTH_MERR_2"/>
    <property type="match status" value="1"/>
</dbReference>
<evidence type="ECO:0000313" key="5">
    <source>
        <dbReference type="Proteomes" id="UP000672602"/>
    </source>
</evidence>
<evidence type="ECO:0000313" key="4">
    <source>
        <dbReference type="EMBL" id="MBP5857604.1"/>
    </source>
</evidence>
<dbReference type="EMBL" id="JAGMWN010000005">
    <property type="protein sequence ID" value="MBP5857604.1"/>
    <property type="molecule type" value="Genomic_DNA"/>
</dbReference>
<dbReference type="PANTHER" id="PTHR30204:SF58">
    <property type="entry name" value="HTH-TYPE TRANSCRIPTIONAL REGULATOR YFMP"/>
    <property type="match status" value="1"/>
</dbReference>
<keyword evidence="1 4" id="KW-0238">DNA-binding</keyword>
<dbReference type="AlphaFoldDB" id="A0A8J7S6E3"/>
<dbReference type="Gene3D" id="1.10.1660.10">
    <property type="match status" value="1"/>
</dbReference>
<dbReference type="InterPro" id="IPR009061">
    <property type="entry name" value="DNA-bd_dom_put_sf"/>
</dbReference>
<dbReference type="PANTHER" id="PTHR30204">
    <property type="entry name" value="REDOX-CYCLING DRUG-SENSING TRANSCRIPTIONAL ACTIVATOR SOXR"/>
    <property type="match status" value="1"/>
</dbReference>
<organism evidence="4 5">
    <name type="scientific">Marivibrio halodurans</name>
    <dbReference type="NCBI Taxonomy" id="2039722"/>
    <lineage>
        <taxon>Bacteria</taxon>
        <taxon>Pseudomonadati</taxon>
        <taxon>Pseudomonadota</taxon>
        <taxon>Alphaproteobacteria</taxon>
        <taxon>Rhodospirillales</taxon>
        <taxon>Rhodospirillaceae</taxon>
        <taxon>Marivibrio</taxon>
    </lineage>
</organism>
<reference evidence="4" key="1">
    <citation type="submission" date="2021-04" db="EMBL/GenBank/DDBJ databases">
        <authorList>
            <person name="Zhang D.-C."/>
        </authorList>
    </citation>
    <scope>NUCLEOTIDE SEQUENCE</scope>
    <source>
        <strain evidence="4">CGMCC 1.15697</strain>
    </source>
</reference>
<dbReference type="SUPFAM" id="SSF46955">
    <property type="entry name" value="Putative DNA-binding domain"/>
    <property type="match status" value="1"/>
</dbReference>